<feature type="region of interest" description="Disordered" evidence="1">
    <location>
        <begin position="739"/>
        <end position="792"/>
    </location>
</feature>
<organism evidence="2 3">
    <name type="scientific">Elongatibacter sediminis</name>
    <dbReference type="NCBI Taxonomy" id="3119006"/>
    <lineage>
        <taxon>Bacteria</taxon>
        <taxon>Pseudomonadati</taxon>
        <taxon>Pseudomonadota</taxon>
        <taxon>Gammaproteobacteria</taxon>
        <taxon>Chromatiales</taxon>
        <taxon>Wenzhouxiangellaceae</taxon>
        <taxon>Elongatibacter</taxon>
    </lineage>
</organism>
<protein>
    <recommendedName>
        <fullName evidence="4">DUF11 domain-containing protein</fullName>
    </recommendedName>
</protein>
<accession>A0AAW9RDB4</accession>
<evidence type="ECO:0008006" key="4">
    <source>
        <dbReference type="Google" id="ProtNLM"/>
    </source>
</evidence>
<dbReference type="Proteomes" id="UP001359886">
    <property type="component" value="Unassembled WGS sequence"/>
</dbReference>
<sequence length="792" mass="82657">MLPSQSLAGVLDSCGGSISGLDNAPVPLFVSDLPQQISIMIIPQVGLSSLDMDAETLEHALTCANTGSGPGDEVPCASGNDQDATTTTVTPISFVSVNTSGTPVNTPPGGVVECQLDPVTPAVDNGDGTVTFHFDDASEELITQGGCWIEYVGSVDDKGTDINPLRLTQAFQVTGNCDDGSQEGLPGTARGSQAVTLQEPICIPEVEVCVAVDTDDDGSFADEECIDKNIGLNQRIGENGDAKAYKFFVEGDLGSNQDGSSDDLAGCVVVECDENGENCGDPLTDPFGLNSQETLPLDAYMTDGLDECSAQRDTRTYKIMCDTCDGFDIDSMSEPDTASVDCVDCAVQIEKTSTCDQGANYGESCIGWENMDPADYETGYRYVISNTGDVDLGSCTLDDTLVNINMQGITPLDVGESTTVYFPAGGSTFAECLNVDGNNLAIADCLCLPTVDGQPLTIEDGEVDYRVGENDSGVTFGICDTNDQDDAAIECQSVDLGISKICAEQDLEGDNAVTVTINNDGTAPLNNCSVTDTLTALDCEGGIDEADFDLAPGAEINCTGTVSDLTTNTLNEVSVTCDIGTTEKQVSADADDMCEVPGDCITRTPGFWKNHGHVALEFMPVDVCGVTHTSVESFNTSGPLPAGEGSTVEDMCVSGKEAKDHEPPTSMTQLQLYRQCTAAALNLSASRAGGGSCDREHIERFSECCGFVEGDSLCGNAPTEAEINASGCIGDLDDFNNSEDSLDPFGPFVNPGPASSQECRIAGKNGELNDRDHGPRSGGGPKSVAGKSDAAE</sequence>
<gene>
    <name evidence="2" type="ORF">V3330_04025</name>
</gene>
<reference evidence="2 3" key="1">
    <citation type="submission" date="2024-02" db="EMBL/GenBank/DDBJ databases">
        <title>A novel Wenzhouxiangellaceae bacterium, isolated from coastal sediments.</title>
        <authorList>
            <person name="Du Z.-J."/>
            <person name="Ye Y.-Q."/>
            <person name="Zhang X.-Y."/>
        </authorList>
    </citation>
    <scope>NUCLEOTIDE SEQUENCE [LARGE SCALE GENOMIC DNA]</scope>
    <source>
        <strain evidence="2 3">CH-27</strain>
    </source>
</reference>
<evidence type="ECO:0000313" key="3">
    <source>
        <dbReference type="Proteomes" id="UP001359886"/>
    </source>
</evidence>
<comment type="caution">
    <text evidence="2">The sequence shown here is derived from an EMBL/GenBank/DDBJ whole genome shotgun (WGS) entry which is preliminary data.</text>
</comment>
<evidence type="ECO:0000256" key="1">
    <source>
        <dbReference type="SAM" id="MobiDB-lite"/>
    </source>
</evidence>
<dbReference type="AlphaFoldDB" id="A0AAW9RDB4"/>
<evidence type="ECO:0000313" key="2">
    <source>
        <dbReference type="EMBL" id="MEJ8566788.1"/>
    </source>
</evidence>
<name>A0AAW9RDB4_9GAMM</name>
<keyword evidence="3" id="KW-1185">Reference proteome</keyword>
<proteinExistence type="predicted"/>
<dbReference type="RefSeq" id="WP_354694108.1">
    <property type="nucleotide sequence ID" value="NZ_JAZHOG010000002.1"/>
</dbReference>
<dbReference type="EMBL" id="JAZHOG010000002">
    <property type="protein sequence ID" value="MEJ8566788.1"/>
    <property type="molecule type" value="Genomic_DNA"/>
</dbReference>